<sequence length="19" mass="2050">MLHCAILLCVSCGSHFLVC</sequence>
<name>A0A2P2PTU1_RHIMU</name>
<proteinExistence type="predicted"/>
<evidence type="ECO:0000313" key="1">
    <source>
        <dbReference type="EMBL" id="MBX58093.1"/>
    </source>
</evidence>
<organism evidence="1">
    <name type="scientific">Rhizophora mucronata</name>
    <name type="common">Asiatic mangrove</name>
    <dbReference type="NCBI Taxonomy" id="61149"/>
    <lineage>
        <taxon>Eukaryota</taxon>
        <taxon>Viridiplantae</taxon>
        <taxon>Streptophyta</taxon>
        <taxon>Embryophyta</taxon>
        <taxon>Tracheophyta</taxon>
        <taxon>Spermatophyta</taxon>
        <taxon>Magnoliopsida</taxon>
        <taxon>eudicotyledons</taxon>
        <taxon>Gunneridae</taxon>
        <taxon>Pentapetalae</taxon>
        <taxon>rosids</taxon>
        <taxon>fabids</taxon>
        <taxon>Malpighiales</taxon>
        <taxon>Rhizophoraceae</taxon>
        <taxon>Rhizophora</taxon>
    </lineage>
</organism>
<accession>A0A2P2PTU1</accession>
<protein>
    <submittedName>
        <fullName evidence="1">Uncharacterized protein</fullName>
    </submittedName>
</protein>
<reference evidence="1" key="1">
    <citation type="submission" date="2018-02" db="EMBL/GenBank/DDBJ databases">
        <title>Rhizophora mucronata_Transcriptome.</title>
        <authorList>
            <person name="Meera S.P."/>
            <person name="Sreeshan A."/>
            <person name="Augustine A."/>
        </authorList>
    </citation>
    <scope>NUCLEOTIDE SEQUENCE</scope>
    <source>
        <tissue evidence="1">Leaf</tissue>
    </source>
</reference>
<dbReference type="EMBL" id="GGEC01077609">
    <property type="protein sequence ID" value="MBX58093.1"/>
    <property type="molecule type" value="Transcribed_RNA"/>
</dbReference>
<dbReference type="AlphaFoldDB" id="A0A2P2PTU1"/>